<sequence length="173" mass="19351">MSKLHTTPVPLDLNTGRRRFGFPVPIFCGNTKQPNQVCDSWAEFYANERLLAILATIEERSDPDTGLREAVEKMAHQFVPRLLGGCGEGKDIVPFAVQGDLSSGNADWGRTIGSGGDEIPEDVVYDPSACYGHNEYNLMIHLFGSRSFDQYHWIVPKTEPVAEYADRVELYEL</sequence>
<accession>K9FTN8</accession>
<evidence type="ECO:0000256" key="1">
    <source>
        <dbReference type="ARBA" id="ARBA00011961"/>
    </source>
</evidence>
<dbReference type="Pfam" id="PF03881">
    <property type="entry name" value="Fructosamin_kin"/>
    <property type="match status" value="1"/>
</dbReference>
<dbReference type="eggNOG" id="KOG3021">
    <property type="taxonomic scope" value="Eukaryota"/>
</dbReference>
<organism evidence="3 4">
    <name type="scientific">Penicillium digitatum (strain PHI26 / CECT 20796)</name>
    <name type="common">Green mold</name>
    <dbReference type="NCBI Taxonomy" id="1170229"/>
    <lineage>
        <taxon>Eukaryota</taxon>
        <taxon>Fungi</taxon>
        <taxon>Dikarya</taxon>
        <taxon>Ascomycota</taxon>
        <taxon>Pezizomycotina</taxon>
        <taxon>Eurotiomycetes</taxon>
        <taxon>Eurotiomycetidae</taxon>
        <taxon>Eurotiales</taxon>
        <taxon>Aspergillaceae</taxon>
        <taxon>Penicillium</taxon>
    </lineage>
</organism>
<evidence type="ECO:0000313" key="4">
    <source>
        <dbReference type="Proteomes" id="UP000009882"/>
    </source>
</evidence>
<dbReference type="GO" id="GO:0102193">
    <property type="term" value="F:protein-ribulosamine 3-kinase activity"/>
    <property type="evidence" value="ECO:0007669"/>
    <property type="project" value="UniProtKB-EC"/>
</dbReference>
<dbReference type="EMBL" id="AKCT01000170">
    <property type="protein sequence ID" value="EKV13000.1"/>
    <property type="molecule type" value="Genomic_DNA"/>
</dbReference>
<dbReference type="InParanoid" id="K9FTN8"/>
<reference evidence="4" key="1">
    <citation type="journal article" date="2012" name="BMC Genomics">
        <title>Genome sequence of the necrotrophic fungus Penicillium digitatum, the main postharvest pathogen of citrus.</title>
        <authorList>
            <person name="Marcet-Houben M."/>
            <person name="Ballester A.-R."/>
            <person name="de la Fuente B."/>
            <person name="Harries E."/>
            <person name="Marcos J.F."/>
            <person name="Gonzalez-Candelas L."/>
            <person name="Gabaldon T."/>
        </authorList>
    </citation>
    <scope>NUCLEOTIDE SEQUENCE [LARGE SCALE GENOMIC DNA]</scope>
    <source>
        <strain evidence="4">PHI26 / CECT 20796</strain>
    </source>
</reference>
<dbReference type="STRING" id="1170229.K9FTN8"/>
<dbReference type="OrthoDB" id="5772781at2759"/>
<name>K9FTN8_PEND2</name>
<dbReference type="PANTHER" id="PTHR12149:SF8">
    <property type="entry name" value="PROTEIN-RIBULOSAMINE 3-KINASE"/>
    <property type="match status" value="1"/>
</dbReference>
<dbReference type="HOGENOM" id="CLU_1548118_0_0_1"/>
<dbReference type="PANTHER" id="PTHR12149">
    <property type="entry name" value="FRUCTOSAMINE 3 KINASE-RELATED PROTEIN"/>
    <property type="match status" value="1"/>
</dbReference>
<dbReference type="SUPFAM" id="SSF56112">
    <property type="entry name" value="Protein kinase-like (PK-like)"/>
    <property type="match status" value="1"/>
</dbReference>
<dbReference type="Gene3D" id="3.90.1200.10">
    <property type="match status" value="1"/>
</dbReference>
<dbReference type="InterPro" id="IPR016477">
    <property type="entry name" value="Fructo-/Ketosamine-3-kinase"/>
</dbReference>
<keyword evidence="3" id="KW-0418">Kinase</keyword>
<protein>
    <recommendedName>
        <fullName evidence="1">protein-ribulosamine 3-kinase</fullName>
        <ecNumber evidence="1">2.7.1.172</ecNumber>
    </recommendedName>
</protein>
<dbReference type="OMA" id="NEYNLMI"/>
<comment type="caution">
    <text evidence="3">The sequence shown here is derived from an EMBL/GenBank/DDBJ whole genome shotgun (WGS) entry which is preliminary data.</text>
</comment>
<evidence type="ECO:0000256" key="2">
    <source>
        <dbReference type="ARBA" id="ARBA00048655"/>
    </source>
</evidence>
<proteinExistence type="predicted"/>
<keyword evidence="4" id="KW-1185">Reference proteome</keyword>
<gene>
    <name evidence="3" type="ORF">PDIG_40240</name>
</gene>
<keyword evidence="3" id="KW-0808">Transferase</keyword>
<comment type="catalytic activity">
    <reaction evidence="2">
        <text>N(6)-D-ribulosyl-L-lysyl-[protein] + ATP = N(6)-(3-O-phospho-D-ribulosyl)-L-lysyl-[protein] + ADP + H(+)</text>
        <dbReference type="Rhea" id="RHEA:48432"/>
        <dbReference type="Rhea" id="RHEA-COMP:12103"/>
        <dbReference type="Rhea" id="RHEA-COMP:12104"/>
        <dbReference type="ChEBI" id="CHEBI:15378"/>
        <dbReference type="ChEBI" id="CHEBI:30616"/>
        <dbReference type="ChEBI" id="CHEBI:90418"/>
        <dbReference type="ChEBI" id="CHEBI:90420"/>
        <dbReference type="ChEBI" id="CHEBI:456216"/>
        <dbReference type="EC" id="2.7.1.172"/>
    </reaction>
    <physiologicalReaction direction="left-to-right" evidence="2">
        <dbReference type="Rhea" id="RHEA:48433"/>
    </physiologicalReaction>
</comment>
<dbReference type="Proteomes" id="UP000009882">
    <property type="component" value="Unassembled WGS sequence"/>
</dbReference>
<dbReference type="EC" id="2.7.1.172" evidence="1"/>
<dbReference type="InterPro" id="IPR011009">
    <property type="entry name" value="Kinase-like_dom_sf"/>
</dbReference>
<dbReference type="AlphaFoldDB" id="K9FTN8"/>
<dbReference type="GO" id="GO:0016301">
    <property type="term" value="F:kinase activity"/>
    <property type="evidence" value="ECO:0007669"/>
    <property type="project" value="UniProtKB-KW"/>
</dbReference>
<evidence type="ECO:0000313" key="3">
    <source>
        <dbReference type="EMBL" id="EKV13000.1"/>
    </source>
</evidence>